<dbReference type="SMART" id="SM00529">
    <property type="entry name" value="HTH_DTXR"/>
    <property type="match status" value="1"/>
</dbReference>
<feature type="domain" description="HTH dtxR-type" evidence="12">
    <location>
        <begin position="1"/>
        <end position="61"/>
    </location>
</feature>
<dbReference type="GO" id="GO:0046983">
    <property type="term" value="F:protein dimerization activity"/>
    <property type="evidence" value="ECO:0007669"/>
    <property type="project" value="InterPro"/>
</dbReference>
<dbReference type="Pfam" id="PF01325">
    <property type="entry name" value="Fe_dep_repress"/>
    <property type="match status" value="1"/>
</dbReference>
<dbReference type="InterPro" id="IPR001367">
    <property type="entry name" value="Fe_dep_repressor"/>
</dbReference>
<dbReference type="AlphaFoldDB" id="A0A9D2J3I6"/>
<keyword evidence="7" id="KW-0238">DNA-binding</keyword>
<evidence type="ECO:0000256" key="7">
    <source>
        <dbReference type="ARBA" id="ARBA00023125"/>
    </source>
</evidence>
<comment type="subcellular location">
    <subcellularLocation>
        <location evidence="1">Cytoplasm</location>
    </subcellularLocation>
</comment>
<dbReference type="EMBL" id="DXBY01000067">
    <property type="protein sequence ID" value="HIZ34942.1"/>
    <property type="molecule type" value="Genomic_DNA"/>
</dbReference>
<comment type="subunit">
    <text evidence="3">Homodimer.</text>
</comment>
<dbReference type="GO" id="GO:0045892">
    <property type="term" value="P:negative regulation of DNA-templated transcription"/>
    <property type="evidence" value="ECO:0007669"/>
    <property type="project" value="TreeGrafter"/>
</dbReference>
<dbReference type="GO" id="GO:0005737">
    <property type="term" value="C:cytoplasm"/>
    <property type="evidence" value="ECO:0007669"/>
    <property type="project" value="UniProtKB-SubCell"/>
</dbReference>
<sequence length="199" mass="21692">MVTQDYLKAIYTLGEWAEPGASASELAARLDVGAPTVTENVQRLAAAGLVHYQPYRRITLTETGQLAALAMVRRHRLIETYLALALDYRWDEVHEDAERLEHSVSTLLMQRIDSHLGSPLRDPHGDPIPQLDGRVVTPPAHRLDEVHPGTRARIARISDAEPELLREITEVGLGLDDVLVSGSAGLSAAATAAIWVIAA</sequence>
<keyword evidence="4" id="KW-0963">Cytoplasm</keyword>
<reference evidence="13" key="1">
    <citation type="journal article" date="2021" name="PeerJ">
        <title>Extensive microbial diversity within the chicken gut microbiome revealed by metagenomics and culture.</title>
        <authorList>
            <person name="Gilroy R."/>
            <person name="Ravi A."/>
            <person name="Getino M."/>
            <person name="Pursley I."/>
            <person name="Horton D.L."/>
            <person name="Alikhan N.F."/>
            <person name="Baker D."/>
            <person name="Gharbi K."/>
            <person name="Hall N."/>
            <person name="Watson M."/>
            <person name="Adriaenssens E.M."/>
            <person name="Foster-Nyarko E."/>
            <person name="Jarju S."/>
            <person name="Secka A."/>
            <person name="Antonio M."/>
            <person name="Oren A."/>
            <person name="Chaudhuri R.R."/>
            <person name="La Ragione R."/>
            <person name="Hildebrand F."/>
            <person name="Pallen M.J."/>
        </authorList>
    </citation>
    <scope>NUCLEOTIDE SEQUENCE</scope>
    <source>
        <strain evidence="13">ChiGjej4B4-7305</strain>
    </source>
</reference>
<protein>
    <recommendedName>
        <fullName evidence="11">Manganese transport regulator</fullName>
    </recommendedName>
</protein>
<comment type="caution">
    <text evidence="13">The sequence shown here is derived from an EMBL/GenBank/DDBJ whole genome shotgun (WGS) entry which is preliminary data.</text>
</comment>
<evidence type="ECO:0000313" key="14">
    <source>
        <dbReference type="Proteomes" id="UP000824037"/>
    </source>
</evidence>
<evidence type="ECO:0000256" key="9">
    <source>
        <dbReference type="ARBA" id="ARBA00023163"/>
    </source>
</evidence>
<dbReference type="FunFam" id="1.10.60.10:FF:000004">
    <property type="entry name" value="DtxR family transcriptional regulator"/>
    <property type="match status" value="1"/>
</dbReference>
<dbReference type="GO" id="GO:0003677">
    <property type="term" value="F:DNA binding"/>
    <property type="evidence" value="ECO:0007669"/>
    <property type="project" value="UniProtKB-KW"/>
</dbReference>
<dbReference type="InterPro" id="IPR050536">
    <property type="entry name" value="DtxR_MntR_Metal-Reg"/>
</dbReference>
<keyword evidence="5" id="KW-0678">Repressor</keyword>
<keyword evidence="6" id="KW-0805">Transcription regulation</keyword>
<dbReference type="PANTHER" id="PTHR33238">
    <property type="entry name" value="IRON (METAL) DEPENDENT REPRESSOR, DTXR FAMILY"/>
    <property type="match status" value="1"/>
</dbReference>
<dbReference type="Gene3D" id="1.10.10.10">
    <property type="entry name" value="Winged helix-like DNA-binding domain superfamily/Winged helix DNA-binding domain"/>
    <property type="match status" value="1"/>
</dbReference>
<evidence type="ECO:0000313" key="13">
    <source>
        <dbReference type="EMBL" id="HIZ34942.1"/>
    </source>
</evidence>
<dbReference type="SUPFAM" id="SSF47979">
    <property type="entry name" value="Iron-dependent repressor protein, dimerization domain"/>
    <property type="match status" value="1"/>
</dbReference>
<dbReference type="PANTHER" id="PTHR33238:SF11">
    <property type="entry name" value="TRANSCRIPTIONAL REGULATOR MNTR"/>
    <property type="match status" value="1"/>
</dbReference>
<keyword evidence="10" id="KW-0464">Manganese</keyword>
<dbReference type="InterPro" id="IPR036388">
    <property type="entry name" value="WH-like_DNA-bd_sf"/>
</dbReference>
<evidence type="ECO:0000256" key="5">
    <source>
        <dbReference type="ARBA" id="ARBA00022491"/>
    </source>
</evidence>
<keyword evidence="8" id="KW-0010">Activator</keyword>
<dbReference type="PROSITE" id="PS50944">
    <property type="entry name" value="HTH_DTXR"/>
    <property type="match status" value="1"/>
</dbReference>
<dbReference type="Pfam" id="PF02742">
    <property type="entry name" value="Fe_dep_repr_C"/>
    <property type="match status" value="1"/>
</dbReference>
<evidence type="ECO:0000256" key="10">
    <source>
        <dbReference type="ARBA" id="ARBA00023211"/>
    </source>
</evidence>
<evidence type="ECO:0000256" key="4">
    <source>
        <dbReference type="ARBA" id="ARBA00022490"/>
    </source>
</evidence>
<evidence type="ECO:0000259" key="12">
    <source>
        <dbReference type="PROSITE" id="PS50944"/>
    </source>
</evidence>
<name>A0A9D2J3I6_9MICO</name>
<evidence type="ECO:0000256" key="8">
    <source>
        <dbReference type="ARBA" id="ARBA00023159"/>
    </source>
</evidence>
<gene>
    <name evidence="13" type="ORF">H9815_04125</name>
</gene>
<dbReference type="SUPFAM" id="SSF46785">
    <property type="entry name" value="Winged helix' DNA-binding domain"/>
    <property type="match status" value="1"/>
</dbReference>
<dbReference type="InterPro" id="IPR022689">
    <property type="entry name" value="Iron_dep_repressor"/>
</dbReference>
<evidence type="ECO:0000256" key="6">
    <source>
        <dbReference type="ARBA" id="ARBA00023015"/>
    </source>
</evidence>
<evidence type="ECO:0000256" key="2">
    <source>
        <dbReference type="ARBA" id="ARBA00007871"/>
    </source>
</evidence>
<proteinExistence type="inferred from homology"/>
<dbReference type="GO" id="GO:0046914">
    <property type="term" value="F:transition metal ion binding"/>
    <property type="evidence" value="ECO:0007669"/>
    <property type="project" value="InterPro"/>
</dbReference>
<evidence type="ECO:0000256" key="1">
    <source>
        <dbReference type="ARBA" id="ARBA00004496"/>
    </source>
</evidence>
<comment type="similarity">
    <text evidence="2">Belongs to the DtxR/MntR family.</text>
</comment>
<reference evidence="13" key="2">
    <citation type="submission" date="2021-04" db="EMBL/GenBank/DDBJ databases">
        <authorList>
            <person name="Gilroy R."/>
        </authorList>
    </citation>
    <scope>NUCLEOTIDE SEQUENCE</scope>
    <source>
        <strain evidence="13">ChiGjej4B4-7305</strain>
    </source>
</reference>
<evidence type="ECO:0000256" key="11">
    <source>
        <dbReference type="ARBA" id="ARBA00032593"/>
    </source>
</evidence>
<keyword evidence="9" id="KW-0804">Transcription</keyword>
<dbReference type="InterPro" id="IPR036390">
    <property type="entry name" value="WH_DNA-bd_sf"/>
</dbReference>
<dbReference type="Gene3D" id="1.10.60.10">
    <property type="entry name" value="Iron dependent repressor, metal binding and dimerisation domain"/>
    <property type="match status" value="1"/>
</dbReference>
<evidence type="ECO:0000256" key="3">
    <source>
        <dbReference type="ARBA" id="ARBA00011738"/>
    </source>
</evidence>
<organism evidence="13 14">
    <name type="scientific">Candidatus Ruania gallistercoris</name>
    <dbReference type="NCBI Taxonomy" id="2838746"/>
    <lineage>
        <taxon>Bacteria</taxon>
        <taxon>Bacillati</taxon>
        <taxon>Actinomycetota</taxon>
        <taxon>Actinomycetes</taxon>
        <taxon>Micrococcales</taxon>
        <taxon>Ruaniaceae</taxon>
        <taxon>Ruania</taxon>
    </lineage>
</organism>
<accession>A0A9D2J3I6</accession>
<dbReference type="InterPro" id="IPR036421">
    <property type="entry name" value="Fe_dep_repressor_sf"/>
</dbReference>
<dbReference type="Proteomes" id="UP000824037">
    <property type="component" value="Unassembled WGS sequence"/>
</dbReference>
<dbReference type="GO" id="GO:0003700">
    <property type="term" value="F:DNA-binding transcription factor activity"/>
    <property type="evidence" value="ECO:0007669"/>
    <property type="project" value="InterPro"/>
</dbReference>
<dbReference type="InterPro" id="IPR022687">
    <property type="entry name" value="HTH_DTXR"/>
</dbReference>